<evidence type="ECO:0000259" key="1">
    <source>
        <dbReference type="PROSITE" id="PS50980"/>
    </source>
</evidence>
<dbReference type="Pfam" id="PF01039">
    <property type="entry name" value="Carboxyl_trans"/>
    <property type="match status" value="1"/>
</dbReference>
<proteinExistence type="predicted"/>
<reference evidence="3 4" key="1">
    <citation type="submission" date="2023-04" db="EMBL/GenBank/DDBJ databases">
        <authorList>
            <person name="Hsu D."/>
        </authorList>
    </citation>
    <scope>NUCLEOTIDE SEQUENCE [LARGE SCALE GENOMIC DNA]</scope>
    <source>
        <strain evidence="3 4">MK1</strain>
    </source>
</reference>
<dbReference type="InterPro" id="IPR051047">
    <property type="entry name" value="AccD/PCCB"/>
</dbReference>
<sequence length="511" mass="56212">MQEKINDLLRRKEKAKLNGGAEKIASQHRKGYYTARERIDLLVDPGSFLELGMLNHSDMTGAEDKSAGDGIIAGLAKVQGRPAVVQAADKTVFAATEGTVHIRKSRAIHHYALKRGLPMFNLTEGGGLRMPDGMGSDGISDKLFPSEMLAHSRQVPTITGVLGDSYGGPTWISVSSDFVAQVKGTCMAVAGPRMLEMATGEEVSPEELGGWKLHANTTGQVDIFADDEEECVQHMKDFFSYLPSNYQEEPPFKSTADDPERRIDQVIDVVPGEGRRTYDMKELVRLIVDDGEYFEYKGLYGRALITCLARINGRVVGIVANQPMFSAGASGPDECDKAIDFICLCDSYNIPMVFLHDTPGFRISVQAERAKMPTKIMVWNQALAHSTVPKISVVIRKSIGAAYGNMCGPSMGADFVVAWPTAEINFTGPEVGINVVYGRQLAEASDRKEKRQDLLRKWSFDSSPYKAAAKHLIDDVIDPRDTRSFLCRSLAFACDKGVRSERRLANWPTGF</sequence>
<dbReference type="PROSITE" id="PS50989">
    <property type="entry name" value="COA_CT_CTER"/>
    <property type="match status" value="1"/>
</dbReference>
<dbReference type="Proteomes" id="UP001329915">
    <property type="component" value="Chromosome"/>
</dbReference>
<evidence type="ECO:0000313" key="4">
    <source>
        <dbReference type="Proteomes" id="UP001329915"/>
    </source>
</evidence>
<dbReference type="EMBL" id="CP121694">
    <property type="protein sequence ID" value="WRO21630.1"/>
    <property type="molecule type" value="Genomic_DNA"/>
</dbReference>
<dbReference type="SUPFAM" id="SSF52096">
    <property type="entry name" value="ClpP/crotonase"/>
    <property type="match status" value="2"/>
</dbReference>
<protein>
    <recommendedName>
        <fullName evidence="5">Methylmalonyl-CoA decarboxylase</fullName>
    </recommendedName>
</protein>
<evidence type="ECO:0008006" key="5">
    <source>
        <dbReference type="Google" id="ProtNLM"/>
    </source>
</evidence>
<name>A0AAU0UMV7_9FIRM</name>
<dbReference type="AlphaFoldDB" id="A0AAU0UMV7"/>
<evidence type="ECO:0000259" key="2">
    <source>
        <dbReference type="PROSITE" id="PS50989"/>
    </source>
</evidence>
<dbReference type="GO" id="GO:0004658">
    <property type="term" value="F:propionyl-CoA carboxylase activity"/>
    <property type="evidence" value="ECO:0007669"/>
    <property type="project" value="TreeGrafter"/>
</dbReference>
<evidence type="ECO:0000313" key="3">
    <source>
        <dbReference type="EMBL" id="WRO21630.1"/>
    </source>
</evidence>
<dbReference type="Gene3D" id="3.90.226.10">
    <property type="entry name" value="2-enoyl-CoA Hydratase, Chain A, domain 1"/>
    <property type="match status" value="2"/>
</dbReference>
<dbReference type="PANTHER" id="PTHR43842">
    <property type="entry name" value="PROPIONYL-COA CARBOXYLASE BETA CHAIN"/>
    <property type="match status" value="1"/>
</dbReference>
<dbReference type="InterPro" id="IPR034733">
    <property type="entry name" value="AcCoA_carboxyl_beta"/>
</dbReference>
<keyword evidence="4" id="KW-1185">Reference proteome</keyword>
<dbReference type="PROSITE" id="PS50980">
    <property type="entry name" value="COA_CT_NTER"/>
    <property type="match status" value="1"/>
</dbReference>
<gene>
    <name evidence="3" type="ORF">MFMK1_001440</name>
</gene>
<dbReference type="InterPro" id="IPR011763">
    <property type="entry name" value="COA_CT_C"/>
</dbReference>
<dbReference type="RefSeq" id="WP_366924462.1">
    <property type="nucleotide sequence ID" value="NZ_CP121694.1"/>
</dbReference>
<dbReference type="PANTHER" id="PTHR43842:SF2">
    <property type="entry name" value="PROPIONYL-COA CARBOXYLASE BETA CHAIN, MITOCHONDRIAL"/>
    <property type="match status" value="1"/>
</dbReference>
<feature type="domain" description="CoA carboxyltransferase C-terminal" evidence="2">
    <location>
        <begin position="258"/>
        <end position="492"/>
    </location>
</feature>
<accession>A0AAU0UMV7</accession>
<dbReference type="InterPro" id="IPR011762">
    <property type="entry name" value="COA_CT_N"/>
</dbReference>
<feature type="domain" description="CoA carboxyltransferase N-terminal" evidence="1">
    <location>
        <begin position="1"/>
        <end position="254"/>
    </location>
</feature>
<dbReference type="InterPro" id="IPR029045">
    <property type="entry name" value="ClpP/crotonase-like_dom_sf"/>
</dbReference>
<organism evidence="3 4">
    <name type="scientific">Metallumcola ferriviriculae</name>
    <dbReference type="NCBI Taxonomy" id="3039180"/>
    <lineage>
        <taxon>Bacteria</taxon>
        <taxon>Bacillati</taxon>
        <taxon>Bacillota</taxon>
        <taxon>Clostridia</taxon>
        <taxon>Neomoorellales</taxon>
        <taxon>Desulfitibacteraceae</taxon>
        <taxon>Metallumcola</taxon>
    </lineage>
</organism>
<dbReference type="KEGG" id="dbc:MFMK1_001440"/>